<dbReference type="Proteomes" id="UP000037923">
    <property type="component" value="Unassembled WGS sequence"/>
</dbReference>
<dbReference type="EMBL" id="LGTL01000029">
    <property type="protein sequence ID" value="KPA74398.1"/>
    <property type="molecule type" value="Genomic_DNA"/>
</dbReference>
<evidence type="ECO:0000313" key="2">
    <source>
        <dbReference type="EMBL" id="KPA74398.1"/>
    </source>
</evidence>
<accession>A0A0N0DRG2</accession>
<sequence>MMDMYITLATHGPLVPRSCIAEQPALVVLGPPRAAEMQSLPCAVPYHAADKGAPAKVGSLGNVVLTKPEELEPWLLVARPVGAKEAAKRGGCIVFAPPHTKKGKSSTKPHYCCLTDTDDEVYGRAAYVSLAGKSEGTTWAEPTHSSDGDTSCDGHTEDMDEAEGPDFPSKLPLRYHSIFLRCA</sequence>
<comment type="caution">
    <text evidence="2">The sequence shown here is derived from an EMBL/GenBank/DDBJ whole genome shotgun (WGS) entry which is preliminary data.</text>
</comment>
<protein>
    <submittedName>
        <fullName evidence="2">Uncharacterized protein</fullName>
    </submittedName>
</protein>
<keyword evidence="3" id="KW-1185">Reference proteome</keyword>
<dbReference type="OrthoDB" id="274428at2759"/>
<dbReference type="AlphaFoldDB" id="A0A0N0DRG2"/>
<feature type="region of interest" description="Disordered" evidence="1">
    <location>
        <begin position="136"/>
        <end position="167"/>
    </location>
</feature>
<evidence type="ECO:0000313" key="3">
    <source>
        <dbReference type="Proteomes" id="UP000037923"/>
    </source>
</evidence>
<reference evidence="2 3" key="1">
    <citation type="submission" date="2015-07" db="EMBL/GenBank/DDBJ databases">
        <title>High-quality genome of monoxenous trypanosomatid Leptomonas pyrrhocoris.</title>
        <authorList>
            <person name="Flegontov P."/>
            <person name="Butenko A."/>
            <person name="Firsov S."/>
            <person name="Vlcek C."/>
            <person name="Logacheva M.D."/>
            <person name="Field M."/>
            <person name="Filatov D."/>
            <person name="Flegontova O."/>
            <person name="Gerasimov E."/>
            <person name="Jackson A.P."/>
            <person name="Kelly S."/>
            <person name="Opperdoes F."/>
            <person name="O'Reilly A."/>
            <person name="Votypka J."/>
            <person name="Yurchenko V."/>
            <person name="Lukes J."/>
        </authorList>
    </citation>
    <scope>NUCLEOTIDE SEQUENCE [LARGE SCALE GENOMIC DNA]</scope>
    <source>
        <strain evidence="2">H10</strain>
    </source>
</reference>
<proteinExistence type="predicted"/>
<gene>
    <name evidence="2" type="ORF">ABB37_09102</name>
</gene>
<feature type="compositionally biased region" description="Basic and acidic residues" evidence="1">
    <location>
        <begin position="144"/>
        <end position="157"/>
    </location>
</feature>
<dbReference type="GeneID" id="26909385"/>
<dbReference type="VEuPathDB" id="TriTrypDB:LpyrH10_29_0170"/>
<evidence type="ECO:0000256" key="1">
    <source>
        <dbReference type="SAM" id="MobiDB-lite"/>
    </source>
</evidence>
<dbReference type="RefSeq" id="XP_015652837.1">
    <property type="nucleotide sequence ID" value="XM_015808384.1"/>
</dbReference>
<name>A0A0N0DRG2_LEPPY</name>
<organism evidence="2 3">
    <name type="scientific">Leptomonas pyrrhocoris</name>
    <name type="common">Firebug parasite</name>
    <dbReference type="NCBI Taxonomy" id="157538"/>
    <lineage>
        <taxon>Eukaryota</taxon>
        <taxon>Discoba</taxon>
        <taxon>Euglenozoa</taxon>
        <taxon>Kinetoplastea</taxon>
        <taxon>Metakinetoplastina</taxon>
        <taxon>Trypanosomatida</taxon>
        <taxon>Trypanosomatidae</taxon>
        <taxon>Leishmaniinae</taxon>
        <taxon>Leptomonas</taxon>
    </lineage>
</organism>